<evidence type="ECO:0000256" key="6">
    <source>
        <dbReference type="PIRSR" id="PIRSR000185-2"/>
    </source>
</evidence>
<keyword evidence="6" id="KW-0547">Nucleotide-binding</keyword>
<dbReference type="Pfam" id="PF00208">
    <property type="entry name" value="ELFV_dehydrog"/>
    <property type="match status" value="1"/>
</dbReference>
<evidence type="ECO:0000256" key="8">
    <source>
        <dbReference type="RuleBase" id="RU004417"/>
    </source>
</evidence>
<dbReference type="STRING" id="414004.CENSYa_0173"/>
<dbReference type="HOGENOM" id="CLU_025763_1_2_2"/>
<proteinExistence type="inferred from homology"/>
<evidence type="ECO:0000256" key="2">
    <source>
        <dbReference type="ARBA" id="ARBA00011643"/>
    </source>
</evidence>
<dbReference type="Pfam" id="PF02812">
    <property type="entry name" value="ELFV_dehydrog_N"/>
    <property type="match status" value="1"/>
</dbReference>
<feature type="binding site" evidence="6">
    <location>
        <position position="359"/>
    </location>
    <ligand>
        <name>substrate</name>
    </ligand>
</feature>
<dbReference type="PANTHER" id="PTHR11606:SF13">
    <property type="entry name" value="GLUTAMATE DEHYDROGENASE 1, MITOCHONDRIAL"/>
    <property type="match status" value="1"/>
</dbReference>
<dbReference type="CDD" id="cd01076">
    <property type="entry name" value="NAD_bind_1_Glu_DH"/>
    <property type="match status" value="1"/>
</dbReference>
<comment type="subunit">
    <text evidence="2">Homohexamer.</text>
</comment>
<dbReference type="GO" id="GO:0000166">
    <property type="term" value="F:nucleotide binding"/>
    <property type="evidence" value="ECO:0007669"/>
    <property type="project" value="UniProtKB-KW"/>
</dbReference>
<feature type="domain" description="Glutamate/phenylalanine/leucine/valine/L-tryptophan dehydrogenase C-terminal" evidence="9">
    <location>
        <begin position="193"/>
        <end position="423"/>
    </location>
</feature>
<dbReference type="InterPro" id="IPR033922">
    <property type="entry name" value="NAD_bind_Glu_DH"/>
</dbReference>
<gene>
    <name evidence="10" type="ordered locus">CENSYa_0173</name>
</gene>
<feature type="active site" description="Proton donor" evidence="5">
    <location>
        <position position="113"/>
    </location>
</feature>
<dbReference type="InterPro" id="IPR014362">
    <property type="entry name" value="Glu_DH"/>
</dbReference>
<dbReference type="SUPFAM" id="SSF53223">
    <property type="entry name" value="Aminoacid dehydrogenase-like, N-terminal domain"/>
    <property type="match status" value="1"/>
</dbReference>
<dbReference type="PRINTS" id="PR00082">
    <property type="entry name" value="GLFDHDRGNASE"/>
</dbReference>
<sequence length="426" mass="46846">MALVENDPFENSRKQVHDACDLLDITDKGMREYLVMPNRVLRFKIPVMMDDGNLRIFTGFRSQHNNDKGPYKGGIRYFNPKGGVEYMEREVMALSSWMTWKCAILDLPLGGGKGAVYVNPKEEKISAGEKERITRRFAYMLSEVIGPEKDIPAPDVYTTGKEMIQIMDTFGKLNGNRYTPGVITGKPVPVGGSLARNVATGLGSAYCTREAAKTLKIPLKGAKVVLQGFGNASTYAGIYLEKMGCKVIGASDSKGSVLVPAGFKMDKMMEHKSKKGTVVGYPGSKKVTAAELLTAKCDILVPGALENQIDAKIAAKLQCKIITEAANGPTFPEADPIIFKKKILLIPDILANSGGVCISYLEWVQNNQGYYWSFDDVAGKMETTIVRGFKASYEFAKKHKVDMRKASMAIAVDRVVKAFEHRGLWP</sequence>
<dbReference type="KEGG" id="csy:CENSYa_0173"/>
<dbReference type="InterPro" id="IPR006096">
    <property type="entry name" value="Glu/Leu/Phe/Val/Trp_DH_C"/>
</dbReference>
<evidence type="ECO:0000313" key="11">
    <source>
        <dbReference type="Proteomes" id="UP000000758"/>
    </source>
</evidence>
<dbReference type="PANTHER" id="PTHR11606">
    <property type="entry name" value="GLUTAMATE DEHYDROGENASE"/>
    <property type="match status" value="1"/>
</dbReference>
<feature type="binding site" evidence="6">
    <location>
        <position position="200"/>
    </location>
    <ligand>
        <name>NAD(+)</name>
        <dbReference type="ChEBI" id="CHEBI:57540"/>
    </ligand>
</feature>
<evidence type="ECO:0000256" key="1">
    <source>
        <dbReference type="ARBA" id="ARBA00006382"/>
    </source>
</evidence>
<name>A0RU01_CENSY</name>
<dbReference type="AlphaFoldDB" id="A0RU01"/>
<organism evidence="10 11">
    <name type="scientific">Cenarchaeum symbiosum (strain A)</name>
    <dbReference type="NCBI Taxonomy" id="414004"/>
    <lineage>
        <taxon>Archaea</taxon>
        <taxon>Nitrososphaerota</taxon>
        <taxon>Candidatus Cenarchaeales</taxon>
        <taxon>Candidatus Cenarchaeaceae</taxon>
        <taxon>Candidatus Cenarchaeum</taxon>
    </lineage>
</organism>
<dbReference type="Gene3D" id="3.40.50.720">
    <property type="entry name" value="NAD(P)-binding Rossmann-like Domain"/>
    <property type="match status" value="1"/>
</dbReference>
<evidence type="ECO:0000259" key="9">
    <source>
        <dbReference type="SMART" id="SM00839"/>
    </source>
</evidence>
<dbReference type="EnsemblBacteria" id="ABK76818">
    <property type="protein sequence ID" value="ABK76818"/>
    <property type="gene ID" value="CENSYa_0173"/>
</dbReference>
<comment type="similarity">
    <text evidence="1 4 8">Belongs to the Glu/Leu/Phe/Val dehydrogenases family.</text>
</comment>
<protein>
    <recommendedName>
        <fullName evidence="4">Glutamate dehydrogenase</fullName>
    </recommendedName>
</protein>
<dbReference type="InterPro" id="IPR006097">
    <property type="entry name" value="Glu/Leu/Phe/Val/Trp_DH_dimer"/>
</dbReference>
<dbReference type="PATRIC" id="fig|414004.10.peg.151"/>
<evidence type="ECO:0000256" key="5">
    <source>
        <dbReference type="PIRSR" id="PIRSR000185-1"/>
    </source>
</evidence>
<accession>A0RU01</accession>
<dbReference type="SMART" id="SM00839">
    <property type="entry name" value="ELFV_dehydrog"/>
    <property type="match status" value="1"/>
</dbReference>
<evidence type="ECO:0000256" key="4">
    <source>
        <dbReference type="PIRNR" id="PIRNR000185"/>
    </source>
</evidence>
<dbReference type="GO" id="GO:0004352">
    <property type="term" value="F:glutamate dehydrogenase (NAD+) activity"/>
    <property type="evidence" value="ECO:0007669"/>
    <property type="project" value="TreeGrafter"/>
</dbReference>
<evidence type="ECO:0000313" key="10">
    <source>
        <dbReference type="EMBL" id="ABK76818.1"/>
    </source>
</evidence>
<feature type="binding site" evidence="6">
    <location>
        <position position="101"/>
    </location>
    <ligand>
        <name>substrate</name>
    </ligand>
</feature>
<dbReference type="InterPro" id="IPR046346">
    <property type="entry name" value="Aminoacid_DH-like_N_sf"/>
</dbReference>
<dbReference type="SUPFAM" id="SSF51735">
    <property type="entry name" value="NAD(P)-binding Rossmann-fold domains"/>
    <property type="match status" value="1"/>
</dbReference>
<dbReference type="PIRSF" id="PIRSF000185">
    <property type="entry name" value="Glu_DH"/>
    <property type="match status" value="1"/>
</dbReference>
<dbReference type="EMBL" id="DP000238">
    <property type="protein sequence ID" value="ABK76818.1"/>
    <property type="molecule type" value="Genomic_DNA"/>
</dbReference>
<dbReference type="InterPro" id="IPR006095">
    <property type="entry name" value="Glu/Leu/Phe/Val/Trp_DH"/>
</dbReference>
<keyword evidence="11" id="KW-1185">Reference proteome</keyword>
<feature type="site" description="Important for catalysis" evidence="7">
    <location>
        <position position="155"/>
    </location>
</feature>
<evidence type="ECO:0000256" key="3">
    <source>
        <dbReference type="ARBA" id="ARBA00023002"/>
    </source>
</evidence>
<dbReference type="Proteomes" id="UP000000758">
    <property type="component" value="Chromosome"/>
</dbReference>
<feature type="binding site" evidence="6">
    <location>
        <position position="72"/>
    </location>
    <ligand>
        <name>substrate</name>
    </ligand>
</feature>
<feature type="binding site" evidence="6">
    <location>
        <position position="231"/>
    </location>
    <ligand>
        <name>NAD(+)</name>
        <dbReference type="ChEBI" id="CHEBI:57540"/>
    </ligand>
</feature>
<dbReference type="InterPro" id="IPR036291">
    <property type="entry name" value="NAD(P)-bd_dom_sf"/>
</dbReference>
<keyword evidence="3 4" id="KW-0560">Oxidoreductase</keyword>
<evidence type="ECO:0000256" key="7">
    <source>
        <dbReference type="PIRSR" id="PIRSR000185-3"/>
    </source>
</evidence>
<keyword evidence="6" id="KW-0520">NAD</keyword>
<dbReference type="GO" id="GO:0006538">
    <property type="term" value="P:L-glutamate catabolic process"/>
    <property type="evidence" value="ECO:0007669"/>
    <property type="project" value="TreeGrafter"/>
</dbReference>
<reference evidence="10 11" key="1">
    <citation type="journal article" date="2006" name="Proc. Natl. Acad. Sci. U.S.A.">
        <title>Genomic analysis of the uncultivated marine crenarchaeote Cenarchaeum symbiosum.</title>
        <authorList>
            <person name="Hallam S.J."/>
            <person name="Konstantinidis K.T."/>
            <person name="Putnam N."/>
            <person name="Schleper C."/>
            <person name="Watanabe Y."/>
            <person name="Sugahara J."/>
            <person name="Preston C."/>
            <person name="de la Torre J."/>
            <person name="Richardson P.M."/>
            <person name="DeLong E.F."/>
        </authorList>
    </citation>
    <scope>NUCLEOTIDE SEQUENCE [LARGE SCALE GENOMIC DNA]</scope>
    <source>
        <strain evidence="11">A</strain>
    </source>
</reference>
<dbReference type="Gene3D" id="3.40.50.10860">
    <property type="entry name" value="Leucine Dehydrogenase, chain A, domain 1"/>
    <property type="match status" value="1"/>
</dbReference>